<accession>M1EFS7</accession>
<reference evidence="2" key="1">
    <citation type="journal article" date="2013" name="J. Virol.">
        <title>Sequencing, annotation, and characterization of the influenza ferret infectome.</title>
        <authorList>
            <person name="Leon A.J."/>
            <person name="Banner D."/>
            <person name="Xu L."/>
            <person name="Ran L."/>
            <person name="Peng Z."/>
            <person name="Yi K."/>
            <person name="Chen C."/>
            <person name="Xu F."/>
            <person name="Huang J."/>
            <person name="Zhao Z."/>
            <person name="Lin Z."/>
            <person name="Huang S.H."/>
            <person name="Fang Y."/>
            <person name="Kelvin A.A."/>
            <person name="Ross T.M."/>
            <person name="Farooqui A."/>
            <person name="Kelvin D.J."/>
        </authorList>
    </citation>
    <scope>NUCLEOTIDE SEQUENCE</scope>
    <source>
        <tissue evidence="2">Lungs</tissue>
    </source>
</reference>
<feature type="region of interest" description="Disordered" evidence="1">
    <location>
        <begin position="42"/>
        <end position="83"/>
    </location>
</feature>
<name>M1EFS7_MUSPF</name>
<feature type="non-terminal residue" evidence="2">
    <location>
        <position position="1"/>
    </location>
</feature>
<feature type="compositionally biased region" description="Polar residues" evidence="1">
    <location>
        <begin position="51"/>
        <end position="75"/>
    </location>
</feature>
<evidence type="ECO:0000256" key="1">
    <source>
        <dbReference type="SAM" id="MobiDB-lite"/>
    </source>
</evidence>
<dbReference type="AlphaFoldDB" id="M1EFS7"/>
<sequence length="83" mass="8994">KNKEEKGIQVASDKGRPQRAAGCRHCPQQLFLLLPERNSVSASLSVTASSGFQSMHSSNPKVRNSPSGNTQSSPKSKQEVMVR</sequence>
<organism evidence="2">
    <name type="scientific">Mustela putorius furo</name>
    <name type="common">European domestic ferret</name>
    <name type="synonym">Mustela furo</name>
    <dbReference type="NCBI Taxonomy" id="9669"/>
    <lineage>
        <taxon>Eukaryota</taxon>
        <taxon>Metazoa</taxon>
        <taxon>Chordata</taxon>
        <taxon>Craniata</taxon>
        <taxon>Vertebrata</taxon>
        <taxon>Euteleostomi</taxon>
        <taxon>Mammalia</taxon>
        <taxon>Eutheria</taxon>
        <taxon>Laurasiatheria</taxon>
        <taxon>Carnivora</taxon>
        <taxon>Caniformia</taxon>
        <taxon>Musteloidea</taxon>
        <taxon>Mustelidae</taxon>
        <taxon>Mustelinae</taxon>
        <taxon>Mustela</taxon>
    </lineage>
</organism>
<proteinExistence type="evidence at transcript level"/>
<evidence type="ECO:0000313" key="2">
    <source>
        <dbReference type="EMBL" id="AER95021.1"/>
    </source>
</evidence>
<protein>
    <submittedName>
        <fullName evidence="2">B-cell CLL/lymphoma 9</fullName>
    </submittedName>
</protein>
<feature type="non-terminal residue" evidence="2">
    <location>
        <position position="83"/>
    </location>
</feature>
<feature type="region of interest" description="Disordered" evidence="1">
    <location>
        <begin position="1"/>
        <end position="22"/>
    </location>
</feature>
<dbReference type="EMBL" id="JP006424">
    <property type="protein sequence ID" value="AER95021.1"/>
    <property type="molecule type" value="mRNA"/>
</dbReference>